<proteinExistence type="predicted"/>
<dbReference type="AlphaFoldDB" id="A0AAP0B077"/>
<sequence length="373" mass="42437">MAQNEEWSSTRPPACNLAEFSIWKARIKLFMNNIDEEIFSSILTGLPTSATTTKSARLTDARAMNILAQSLSDDIFQEIVECSTAKEMWDSLHQMASEPVDDTSEGSHIISFDEEELTSLDVIWDVSDDDSSFEDEEEEARAKEFCLKAVNASNNKEKPESELRKYQLSFIAVGCKELFPMENSSLEEQRNPYFHFLEQAIQGVRLTLALYNLNLWVQLLSDIKTAKNLNSETRRASELFKERSGGPEARRAERSSGSRLRSKECEVTGARPVGRKAKPFLPKAPVVIILGLGQGFNSEVVYEGRPMRPRYTFLVFSYCTMRLCLYGSRPRMHVPEQSFWTTQLEYVVIADEKVAQESKKLMDDCEVTITKDK</sequence>
<feature type="region of interest" description="Disordered" evidence="1">
    <location>
        <begin position="234"/>
        <end position="263"/>
    </location>
</feature>
<dbReference type="Pfam" id="PF14223">
    <property type="entry name" value="Retrotran_gag_2"/>
    <property type="match status" value="1"/>
</dbReference>
<protein>
    <submittedName>
        <fullName evidence="2">Uncharacterized protein</fullName>
    </submittedName>
</protein>
<gene>
    <name evidence="2" type="ORF">KSP39_PZI020160</name>
</gene>
<evidence type="ECO:0000313" key="2">
    <source>
        <dbReference type="EMBL" id="KAK8921466.1"/>
    </source>
</evidence>
<comment type="caution">
    <text evidence="2">The sequence shown here is derived from an EMBL/GenBank/DDBJ whole genome shotgun (WGS) entry which is preliminary data.</text>
</comment>
<dbReference type="EMBL" id="JBBWWQ010000018">
    <property type="protein sequence ID" value="KAK8921466.1"/>
    <property type="molecule type" value="Genomic_DNA"/>
</dbReference>
<dbReference type="Proteomes" id="UP001418222">
    <property type="component" value="Unassembled WGS sequence"/>
</dbReference>
<evidence type="ECO:0000256" key="1">
    <source>
        <dbReference type="SAM" id="MobiDB-lite"/>
    </source>
</evidence>
<organism evidence="2 3">
    <name type="scientific">Platanthera zijinensis</name>
    <dbReference type="NCBI Taxonomy" id="2320716"/>
    <lineage>
        <taxon>Eukaryota</taxon>
        <taxon>Viridiplantae</taxon>
        <taxon>Streptophyta</taxon>
        <taxon>Embryophyta</taxon>
        <taxon>Tracheophyta</taxon>
        <taxon>Spermatophyta</taxon>
        <taxon>Magnoliopsida</taxon>
        <taxon>Liliopsida</taxon>
        <taxon>Asparagales</taxon>
        <taxon>Orchidaceae</taxon>
        <taxon>Orchidoideae</taxon>
        <taxon>Orchideae</taxon>
        <taxon>Orchidinae</taxon>
        <taxon>Platanthera</taxon>
    </lineage>
</organism>
<accession>A0AAP0B077</accession>
<evidence type="ECO:0000313" key="3">
    <source>
        <dbReference type="Proteomes" id="UP001418222"/>
    </source>
</evidence>
<keyword evidence="3" id="KW-1185">Reference proteome</keyword>
<name>A0AAP0B077_9ASPA</name>
<reference evidence="2 3" key="1">
    <citation type="journal article" date="2022" name="Nat. Plants">
        <title>Genomes of leafy and leafless Platanthera orchids illuminate the evolution of mycoheterotrophy.</title>
        <authorList>
            <person name="Li M.H."/>
            <person name="Liu K.W."/>
            <person name="Li Z."/>
            <person name="Lu H.C."/>
            <person name="Ye Q.L."/>
            <person name="Zhang D."/>
            <person name="Wang J.Y."/>
            <person name="Li Y.F."/>
            <person name="Zhong Z.M."/>
            <person name="Liu X."/>
            <person name="Yu X."/>
            <person name="Liu D.K."/>
            <person name="Tu X.D."/>
            <person name="Liu B."/>
            <person name="Hao Y."/>
            <person name="Liao X.Y."/>
            <person name="Jiang Y.T."/>
            <person name="Sun W.H."/>
            <person name="Chen J."/>
            <person name="Chen Y.Q."/>
            <person name="Ai Y."/>
            <person name="Zhai J.W."/>
            <person name="Wu S.S."/>
            <person name="Zhou Z."/>
            <person name="Hsiao Y.Y."/>
            <person name="Wu W.L."/>
            <person name="Chen Y.Y."/>
            <person name="Lin Y.F."/>
            <person name="Hsu J.L."/>
            <person name="Li C.Y."/>
            <person name="Wang Z.W."/>
            <person name="Zhao X."/>
            <person name="Zhong W.Y."/>
            <person name="Ma X.K."/>
            <person name="Ma L."/>
            <person name="Huang J."/>
            <person name="Chen G.Z."/>
            <person name="Huang M.Z."/>
            <person name="Huang L."/>
            <person name="Peng D.H."/>
            <person name="Luo Y.B."/>
            <person name="Zou S.Q."/>
            <person name="Chen S.P."/>
            <person name="Lan S."/>
            <person name="Tsai W.C."/>
            <person name="Van de Peer Y."/>
            <person name="Liu Z.J."/>
        </authorList>
    </citation>
    <scope>NUCLEOTIDE SEQUENCE [LARGE SCALE GENOMIC DNA]</scope>
    <source>
        <strain evidence="2">Lor287</strain>
    </source>
</reference>